<feature type="compositionally biased region" description="Polar residues" evidence="5">
    <location>
        <begin position="640"/>
        <end position="660"/>
    </location>
</feature>
<reference evidence="8 9" key="1">
    <citation type="journal article" date="2007" name="Nature">
        <title>The medaka draft genome and insights into vertebrate genome evolution.</title>
        <authorList>
            <person name="Kasahara M."/>
            <person name="Naruse K."/>
            <person name="Sasaki S."/>
            <person name="Nakatani Y."/>
            <person name="Qu W."/>
            <person name="Ahsan B."/>
            <person name="Yamada T."/>
            <person name="Nagayasu Y."/>
            <person name="Doi K."/>
            <person name="Kasai Y."/>
            <person name="Jindo T."/>
            <person name="Kobayashi D."/>
            <person name="Shimada A."/>
            <person name="Toyoda A."/>
            <person name="Kuroki Y."/>
            <person name="Fujiyama A."/>
            <person name="Sasaki T."/>
            <person name="Shimizu A."/>
            <person name="Asakawa S."/>
            <person name="Shimizu N."/>
            <person name="Hashimoto S."/>
            <person name="Yang J."/>
            <person name="Lee Y."/>
            <person name="Matsushima K."/>
            <person name="Sugano S."/>
            <person name="Sakaizumi M."/>
            <person name="Narita T."/>
            <person name="Ohishi K."/>
            <person name="Haga S."/>
            <person name="Ohta F."/>
            <person name="Nomoto H."/>
            <person name="Nogata K."/>
            <person name="Morishita T."/>
            <person name="Endo T."/>
            <person name="Shin-I T."/>
            <person name="Takeda H."/>
            <person name="Morishita S."/>
            <person name="Kohara Y."/>
        </authorList>
    </citation>
    <scope>NUCLEOTIDE SEQUENCE [LARGE SCALE GENOMIC DNA]</scope>
    <source>
        <strain evidence="8 9">Hd-rR</strain>
    </source>
</reference>
<dbReference type="PROSITE" id="PS50021">
    <property type="entry name" value="CH"/>
    <property type="match status" value="1"/>
</dbReference>
<reference evidence="8" key="3">
    <citation type="submission" date="2025-09" db="UniProtKB">
        <authorList>
            <consortium name="Ensembl"/>
        </authorList>
    </citation>
    <scope>IDENTIFICATION</scope>
    <source>
        <strain evidence="8">Hd-rR</strain>
    </source>
</reference>
<evidence type="ECO:0000259" key="6">
    <source>
        <dbReference type="PROSITE" id="PS50021"/>
    </source>
</evidence>
<dbReference type="GO" id="GO:1904825">
    <property type="term" value="P:protein localization to microtubule plus-end"/>
    <property type="evidence" value="ECO:0000318"/>
    <property type="project" value="GO_Central"/>
</dbReference>
<feature type="compositionally biased region" description="Low complexity" evidence="5">
    <location>
        <begin position="748"/>
        <end position="770"/>
    </location>
</feature>
<dbReference type="Proteomes" id="UP000001038">
    <property type="component" value="Chromosome 9"/>
</dbReference>
<dbReference type="Pfam" id="PF02187">
    <property type="entry name" value="GAS2"/>
    <property type="match status" value="1"/>
</dbReference>
<feature type="compositionally biased region" description="Gly residues" evidence="5">
    <location>
        <begin position="431"/>
        <end position="444"/>
    </location>
</feature>
<dbReference type="Bgee" id="ENSORLG00000023658">
    <property type="expression patterns" value="Expressed in heart and 12 other cell types or tissues"/>
</dbReference>
<dbReference type="KEGG" id="ola:101154873"/>
<dbReference type="Gene3D" id="3.30.920.20">
    <property type="entry name" value="Gas2-like domain"/>
    <property type="match status" value="1"/>
</dbReference>
<dbReference type="GO" id="GO:0051015">
    <property type="term" value="F:actin filament binding"/>
    <property type="evidence" value="ECO:0000318"/>
    <property type="project" value="GO_Central"/>
</dbReference>
<feature type="region of interest" description="Disordered" evidence="5">
    <location>
        <begin position="907"/>
        <end position="1036"/>
    </location>
</feature>
<dbReference type="PROSITE" id="PS51460">
    <property type="entry name" value="GAR"/>
    <property type="match status" value="1"/>
</dbReference>
<dbReference type="GeneID" id="101154873"/>
<feature type="domain" description="Calponin-homology (CH)" evidence="6">
    <location>
        <begin position="26"/>
        <end position="154"/>
    </location>
</feature>
<dbReference type="GO" id="GO:0008017">
    <property type="term" value="F:microtubule binding"/>
    <property type="evidence" value="ECO:0007669"/>
    <property type="project" value="InterPro"/>
</dbReference>
<feature type="compositionally biased region" description="Basic and acidic residues" evidence="5">
    <location>
        <begin position="393"/>
        <end position="410"/>
    </location>
</feature>
<comment type="subcellular location">
    <subcellularLocation>
        <location evidence="1">Cytoplasm</location>
        <location evidence="1">Cytoskeleton</location>
    </subcellularLocation>
</comment>
<dbReference type="SUPFAM" id="SSF143575">
    <property type="entry name" value="GAS2 domain-like"/>
    <property type="match status" value="1"/>
</dbReference>
<protein>
    <submittedName>
        <fullName evidence="8">Growth arrest specific 2 like 1</fullName>
    </submittedName>
</protein>
<feature type="compositionally biased region" description="Low complexity" evidence="5">
    <location>
        <begin position="311"/>
        <end position="332"/>
    </location>
</feature>
<keyword evidence="3" id="KW-0206">Cytoskeleton</keyword>
<dbReference type="Ensembl" id="ENSORLT00000040002.1">
    <property type="protein sequence ID" value="ENSORLP00000029061.1"/>
    <property type="gene ID" value="ENSORLG00000023658.1"/>
</dbReference>
<dbReference type="GO" id="GO:0031110">
    <property type="term" value="P:regulation of microtubule polymerization or depolymerization"/>
    <property type="evidence" value="ECO:0000318"/>
    <property type="project" value="GO_Central"/>
</dbReference>
<feature type="region of interest" description="Disordered" evidence="5">
    <location>
        <begin position="359"/>
        <end position="691"/>
    </location>
</feature>
<feature type="region of interest" description="Disordered" evidence="5">
    <location>
        <begin position="310"/>
        <end position="345"/>
    </location>
</feature>
<feature type="compositionally biased region" description="Low complexity" evidence="5">
    <location>
        <begin position="359"/>
        <end position="376"/>
    </location>
</feature>
<proteinExistence type="inferred from homology"/>
<evidence type="ECO:0000256" key="4">
    <source>
        <dbReference type="ARBA" id="ARBA00038441"/>
    </source>
</evidence>
<evidence type="ECO:0000256" key="1">
    <source>
        <dbReference type="ARBA" id="ARBA00004245"/>
    </source>
</evidence>
<feature type="compositionally biased region" description="Acidic residues" evidence="5">
    <location>
        <begin position="175"/>
        <end position="186"/>
    </location>
</feature>
<dbReference type="GO" id="GO:0051764">
    <property type="term" value="P:actin crosslink formation"/>
    <property type="evidence" value="ECO:0000318"/>
    <property type="project" value="GO_Central"/>
</dbReference>
<feature type="domain" description="GAR" evidence="7">
    <location>
        <begin position="226"/>
        <end position="298"/>
    </location>
</feature>
<dbReference type="PANTHER" id="PTHR46756:SF25">
    <property type="entry name" value="GAS2-LIKE PROTEIN 1"/>
    <property type="match status" value="1"/>
</dbReference>
<keyword evidence="9" id="KW-1185">Reference proteome</keyword>
<dbReference type="InterPro" id="IPR003108">
    <property type="entry name" value="GAR_dom"/>
</dbReference>
<feature type="region of interest" description="Disordered" evidence="5">
    <location>
        <begin position="175"/>
        <end position="198"/>
    </location>
</feature>
<accession>A0A3B3HB42</accession>
<evidence type="ECO:0000259" key="7">
    <source>
        <dbReference type="PROSITE" id="PS51460"/>
    </source>
</evidence>
<dbReference type="InterPro" id="IPR036872">
    <property type="entry name" value="CH_dom_sf"/>
</dbReference>
<dbReference type="GO" id="GO:0005856">
    <property type="term" value="C:cytoskeleton"/>
    <property type="evidence" value="ECO:0007669"/>
    <property type="project" value="UniProtKB-SubCell"/>
</dbReference>
<evidence type="ECO:0000256" key="2">
    <source>
        <dbReference type="ARBA" id="ARBA00022490"/>
    </source>
</evidence>
<dbReference type="SUPFAM" id="SSF47576">
    <property type="entry name" value="Calponin-homology domain, CH-domain"/>
    <property type="match status" value="1"/>
</dbReference>
<dbReference type="OrthoDB" id="206130at2759"/>
<evidence type="ECO:0000313" key="9">
    <source>
        <dbReference type="Proteomes" id="UP000001038"/>
    </source>
</evidence>
<dbReference type="InterPro" id="IPR001715">
    <property type="entry name" value="CH_dom"/>
</dbReference>
<feature type="region of interest" description="Disordered" evidence="5">
    <location>
        <begin position="719"/>
        <end position="778"/>
    </location>
</feature>
<dbReference type="GO" id="GO:0001578">
    <property type="term" value="P:microtubule bundle formation"/>
    <property type="evidence" value="ECO:0000318"/>
    <property type="project" value="GO_Central"/>
</dbReference>
<feature type="compositionally biased region" description="Low complexity" evidence="5">
    <location>
        <begin position="1025"/>
        <end position="1034"/>
    </location>
</feature>
<dbReference type="InParanoid" id="A0A3B3HB42"/>
<gene>
    <name evidence="8" type="primary">GAS2L1</name>
    <name evidence="8" type="synonym">gas2l1</name>
</gene>
<dbReference type="STRING" id="8090.ENSORLP00000029061"/>
<dbReference type="SMART" id="SM00243">
    <property type="entry name" value="GAS2"/>
    <property type="match status" value="1"/>
</dbReference>
<dbReference type="RefSeq" id="XP_020561588.1">
    <property type="nucleotide sequence ID" value="XM_020705929.2"/>
</dbReference>
<comment type="similarity">
    <text evidence="4">Belongs to the GAS2 family.</text>
</comment>
<dbReference type="CDD" id="cd21268">
    <property type="entry name" value="CH_GAS2L1_2"/>
    <property type="match status" value="1"/>
</dbReference>
<dbReference type="FunCoup" id="A0A3B3HB42">
    <property type="interactions" value="404"/>
</dbReference>
<organism evidence="8 9">
    <name type="scientific">Oryzias latipes</name>
    <name type="common">Japanese rice fish</name>
    <name type="synonym">Japanese killifish</name>
    <dbReference type="NCBI Taxonomy" id="8090"/>
    <lineage>
        <taxon>Eukaryota</taxon>
        <taxon>Metazoa</taxon>
        <taxon>Chordata</taxon>
        <taxon>Craniata</taxon>
        <taxon>Vertebrata</taxon>
        <taxon>Euteleostomi</taxon>
        <taxon>Actinopterygii</taxon>
        <taxon>Neopterygii</taxon>
        <taxon>Teleostei</taxon>
        <taxon>Neoteleostei</taxon>
        <taxon>Acanthomorphata</taxon>
        <taxon>Ovalentaria</taxon>
        <taxon>Atherinomorphae</taxon>
        <taxon>Beloniformes</taxon>
        <taxon>Adrianichthyidae</taxon>
        <taxon>Oryziinae</taxon>
        <taxon>Oryzias</taxon>
    </lineage>
</organism>
<keyword evidence="2" id="KW-0963">Cytoplasm</keyword>
<name>A0A3B3HB42_ORYLA</name>
<feature type="compositionally biased region" description="Basic and acidic residues" evidence="5">
    <location>
        <begin position="461"/>
        <end position="470"/>
    </location>
</feature>
<evidence type="ECO:0000256" key="5">
    <source>
        <dbReference type="SAM" id="MobiDB-lite"/>
    </source>
</evidence>
<evidence type="ECO:0000313" key="8">
    <source>
        <dbReference type="Ensembl" id="ENSORLP00000029061.1"/>
    </source>
</evidence>
<feature type="compositionally biased region" description="Low complexity" evidence="5">
    <location>
        <begin position="937"/>
        <end position="954"/>
    </location>
</feature>
<feature type="compositionally biased region" description="Basic and acidic residues" evidence="5">
    <location>
        <begin position="553"/>
        <end position="567"/>
    </location>
</feature>
<dbReference type="GeneTree" id="ENSGT00940000154849"/>
<dbReference type="GO" id="GO:0005737">
    <property type="term" value="C:cytoplasm"/>
    <property type="evidence" value="ECO:0000318"/>
    <property type="project" value="GO_Central"/>
</dbReference>
<dbReference type="PANTHER" id="PTHR46756">
    <property type="entry name" value="TRANSGELIN"/>
    <property type="match status" value="1"/>
</dbReference>
<dbReference type="InterPro" id="IPR036534">
    <property type="entry name" value="GAR_dom_sf"/>
</dbReference>
<dbReference type="AlphaFoldDB" id="A0A3B3HB42"/>
<feature type="compositionally biased region" description="Polar residues" evidence="5">
    <location>
        <begin position="542"/>
        <end position="552"/>
    </location>
</feature>
<evidence type="ECO:0000256" key="3">
    <source>
        <dbReference type="ARBA" id="ARBA00023212"/>
    </source>
</evidence>
<reference evidence="8" key="2">
    <citation type="submission" date="2025-08" db="UniProtKB">
        <authorList>
            <consortium name="Ensembl"/>
        </authorList>
    </citation>
    <scope>IDENTIFICATION</scope>
    <source>
        <strain evidence="8">Hd-rR</strain>
    </source>
</reference>
<dbReference type="SMART" id="SM00033">
    <property type="entry name" value="CH"/>
    <property type="match status" value="1"/>
</dbReference>
<feature type="compositionally biased region" description="Low complexity" evidence="5">
    <location>
        <begin position="583"/>
        <end position="611"/>
    </location>
</feature>
<dbReference type="CTD" id="10634"/>
<sequence>MADQSNIQSAASKSIRPFKSSEEYLYAMKEDLAEWLNTLYDLDVTADTFMDGLETGCALCRHANNVNRAAHDFQQKHPEATQTMKVPSKDVVFQSRNVVPGSFLARDNISNFITWCRQELWIKDVLMFETNDLVERSNEKNFILCLLEVARRGSKFGMLAPMLIQLEEEIEEEIRDQESLEVDGGESTEQSSPSRCYSWKESCPSVQDQEEPEPEPFIWPQKRILCDMRNLDELVREILGKCSCPAQFPMIKVSEGKYKVGDSSALIFIRVLRTHVMVRVGGGWDTLEHYLDKHDPCRCAAFAHRYHQAKASGQGQGAHSKSSSAHSSRSTSPGPHWRNDGIAPYKPPDRRTLELLCAQSASSSPSTRPSRSQKSSVTSELDCSPAHTLLPRPPRDRSEPRHFNPLRNKETVMPVTRRLSGDSDSSTASSKGGGGGGGGGGRHSLGGPSRRAGEEVVLLVNRKEGKHVIERSATGAPRARSQSRERAALAPVLKPSPTLGSPGGTRKSSTERGRSLTNEGSRRLSAPRSHSQSKLTHRAWSRDSSPGLASSSKDPHPPSSERSEELLSRQGPSSNSVVGVGLSKKQSSSCSNSPVKGGQNSNNNSKKTTNTPRPPAPHSPSVGRGKLLPPVNPGARRSPHSSTQTSFHPSTRSPRISHTPRTAGRASHRKLSGLEQQEPEEDGLGFGLQMLPTFDPQKEQDLYRTFEAEFLANTQLARGGSAGKVSGGAKQQVLGKHSASRHSDPNVTDSAYSSSNSSTSSTTVSGKTGSLPELKESKRTNLHHFPLDDPLNLLYGHHFGGTNGNGQGELQQWGDSRGAFKKLPAISSSMEGRETPVSMPGHGDTEPDGLRNHILSQPTFHCKTMNGEHEGCATSDGKSQQAQLGWDTQTNRDVKLEIDHPNLHYEIENGGQSVKPPPPEPCSFPLHASEDCSFQDSSSENSSMGFSLSGSRSGSPPPLLPMVNGESRQKRTKGPNSKHSQGARFRPRTDNRPQNSPSRIPTPVSYRDLHSCESLSPSHSPPLSPHSSHPGGHPTTCKNLHQAFTDMIHPQSCSPALGSTDCSYTAHSGGLDTEARM</sequence>
<dbReference type="Gene3D" id="1.10.418.10">
    <property type="entry name" value="Calponin-like domain"/>
    <property type="match status" value="1"/>
</dbReference>
<dbReference type="Pfam" id="PF00307">
    <property type="entry name" value="CH"/>
    <property type="match status" value="1"/>
</dbReference>